<evidence type="ECO:0000256" key="5">
    <source>
        <dbReference type="ARBA" id="ARBA00023163"/>
    </source>
</evidence>
<keyword evidence="2" id="KW-0058">Aromatic hydrocarbons catabolism</keyword>
<proteinExistence type="predicted"/>
<dbReference type="PROSITE" id="PS50045">
    <property type="entry name" value="SIGMA54_INTERACT_4"/>
    <property type="match status" value="1"/>
</dbReference>
<dbReference type="PROSITE" id="PS51671">
    <property type="entry name" value="ACT"/>
    <property type="match status" value="1"/>
</dbReference>
<dbReference type="NCBIfam" id="TIGR04381">
    <property type="entry name" value="HTH_TypR"/>
    <property type="match status" value="1"/>
</dbReference>
<feature type="domain" description="PAS" evidence="8">
    <location>
        <begin position="81"/>
        <end position="123"/>
    </location>
</feature>
<dbReference type="Pfam" id="PF00158">
    <property type="entry name" value="Sigma54_activat"/>
    <property type="match status" value="1"/>
</dbReference>
<evidence type="ECO:0000256" key="1">
    <source>
        <dbReference type="ARBA" id="ARBA00022741"/>
    </source>
</evidence>
<evidence type="ECO:0000256" key="2">
    <source>
        <dbReference type="ARBA" id="ARBA00022797"/>
    </source>
</evidence>
<dbReference type="InterPro" id="IPR027417">
    <property type="entry name" value="P-loop_NTPase"/>
</dbReference>
<dbReference type="Gene3D" id="1.10.8.60">
    <property type="match status" value="1"/>
</dbReference>
<dbReference type="RefSeq" id="WP_087678640.1">
    <property type="nucleotide sequence ID" value="NZ_FUWV01000006.1"/>
</dbReference>
<reference evidence="10 11" key="1">
    <citation type="submission" date="2017-02" db="EMBL/GenBank/DDBJ databases">
        <authorList>
            <person name="Peterson S.W."/>
        </authorList>
    </citation>
    <scope>NUCLEOTIDE SEQUENCE [LARGE SCALE GENOMIC DNA]</scope>
    <source>
        <strain evidence="10 11">DSM 15102</strain>
    </source>
</reference>
<organism evidence="10 11">
    <name type="scientific">Garciella nitratireducens DSM 15102</name>
    <dbReference type="NCBI Taxonomy" id="1121911"/>
    <lineage>
        <taxon>Bacteria</taxon>
        <taxon>Bacillati</taxon>
        <taxon>Bacillota</taxon>
        <taxon>Clostridia</taxon>
        <taxon>Eubacteriales</taxon>
        <taxon>Eubacteriaceae</taxon>
        <taxon>Garciella</taxon>
    </lineage>
</organism>
<dbReference type="GO" id="GO:0003677">
    <property type="term" value="F:DNA binding"/>
    <property type="evidence" value="ECO:0007669"/>
    <property type="project" value="UniProtKB-KW"/>
</dbReference>
<dbReference type="PROSITE" id="PS00675">
    <property type="entry name" value="SIGMA54_INTERACT_1"/>
    <property type="match status" value="1"/>
</dbReference>
<dbReference type="InterPro" id="IPR030828">
    <property type="entry name" value="HTH_TyrR"/>
</dbReference>
<dbReference type="InterPro" id="IPR035965">
    <property type="entry name" value="PAS-like_dom_sf"/>
</dbReference>
<dbReference type="SMART" id="SM00091">
    <property type="entry name" value="PAS"/>
    <property type="match status" value="1"/>
</dbReference>
<dbReference type="SMART" id="SM00382">
    <property type="entry name" value="AAA"/>
    <property type="match status" value="1"/>
</dbReference>
<keyword evidence="5" id="KW-0804">Transcription</keyword>
<dbReference type="PANTHER" id="PTHR32071:SF57">
    <property type="entry name" value="C4-DICARBOXYLATE TRANSPORT TRANSCRIPTIONAL REGULATORY PROTEIN DCTD"/>
    <property type="match status" value="1"/>
</dbReference>
<dbReference type="OrthoDB" id="9803970at2"/>
<feature type="domain" description="Sigma-54 factor interaction" evidence="7">
    <location>
        <begin position="207"/>
        <end position="437"/>
    </location>
</feature>
<dbReference type="SUPFAM" id="SSF55785">
    <property type="entry name" value="PYP-like sensor domain (PAS domain)"/>
    <property type="match status" value="1"/>
</dbReference>
<dbReference type="Pfam" id="PF13596">
    <property type="entry name" value="PAS_10"/>
    <property type="match status" value="1"/>
</dbReference>
<keyword evidence="4" id="KW-0805">Transcription regulation</keyword>
<dbReference type="PANTHER" id="PTHR32071">
    <property type="entry name" value="TRANSCRIPTIONAL REGULATORY PROTEIN"/>
    <property type="match status" value="1"/>
</dbReference>
<gene>
    <name evidence="10" type="ORF">SAMN02745973_01199</name>
</gene>
<dbReference type="InterPro" id="IPR000014">
    <property type="entry name" value="PAS"/>
</dbReference>
<dbReference type="InterPro" id="IPR009057">
    <property type="entry name" value="Homeodomain-like_sf"/>
</dbReference>
<dbReference type="GO" id="GO:0005524">
    <property type="term" value="F:ATP binding"/>
    <property type="evidence" value="ECO:0007669"/>
    <property type="project" value="UniProtKB-KW"/>
</dbReference>
<dbReference type="Pfam" id="PF18024">
    <property type="entry name" value="HTH_50"/>
    <property type="match status" value="1"/>
</dbReference>
<keyword evidence="3" id="KW-0067">ATP-binding</keyword>
<evidence type="ECO:0000313" key="10">
    <source>
        <dbReference type="EMBL" id="SJZ62073.1"/>
    </source>
</evidence>
<dbReference type="InterPro" id="IPR025662">
    <property type="entry name" value="Sigma_54_int_dom_ATP-bd_1"/>
</dbReference>
<evidence type="ECO:0000313" key="11">
    <source>
        <dbReference type="Proteomes" id="UP000196365"/>
    </source>
</evidence>
<evidence type="ECO:0000256" key="4">
    <source>
        <dbReference type="ARBA" id="ARBA00023015"/>
    </source>
</evidence>
<protein>
    <recommendedName>
        <fullName evidence="6">HTH-type transcriptional regulatory protein TyrR</fullName>
    </recommendedName>
</protein>
<dbReference type="Proteomes" id="UP000196365">
    <property type="component" value="Unassembled WGS sequence"/>
</dbReference>
<dbReference type="CDD" id="cd00009">
    <property type="entry name" value="AAA"/>
    <property type="match status" value="1"/>
</dbReference>
<dbReference type="CDD" id="cd00130">
    <property type="entry name" value="PAS"/>
    <property type="match status" value="1"/>
</dbReference>
<dbReference type="Pfam" id="PF25601">
    <property type="entry name" value="AAA_lid_14"/>
    <property type="match status" value="1"/>
</dbReference>
<keyword evidence="11" id="KW-1185">Reference proteome</keyword>
<dbReference type="InterPro" id="IPR002078">
    <property type="entry name" value="Sigma_54_int"/>
</dbReference>
<dbReference type="PROSITE" id="PS00688">
    <property type="entry name" value="SIGMA54_INTERACT_3"/>
    <property type="match status" value="1"/>
</dbReference>
<dbReference type="FunFam" id="3.40.50.300:FF:000006">
    <property type="entry name" value="DNA-binding transcriptional regulator NtrC"/>
    <property type="match status" value="1"/>
</dbReference>
<dbReference type="InterPro" id="IPR003593">
    <property type="entry name" value="AAA+_ATPase"/>
</dbReference>
<dbReference type="Gene3D" id="3.40.50.300">
    <property type="entry name" value="P-loop containing nucleotide triphosphate hydrolases"/>
    <property type="match status" value="1"/>
</dbReference>
<dbReference type="AlphaFoldDB" id="A0A1T4M524"/>
<dbReference type="Gene3D" id="1.10.10.60">
    <property type="entry name" value="Homeodomain-like"/>
    <property type="match status" value="1"/>
</dbReference>
<evidence type="ECO:0000256" key="3">
    <source>
        <dbReference type="ARBA" id="ARBA00022840"/>
    </source>
</evidence>
<dbReference type="InterPro" id="IPR025944">
    <property type="entry name" value="Sigma_54_int_dom_CS"/>
</dbReference>
<dbReference type="Gene3D" id="3.30.450.20">
    <property type="entry name" value="PAS domain"/>
    <property type="match status" value="1"/>
</dbReference>
<evidence type="ECO:0000259" key="8">
    <source>
        <dbReference type="PROSITE" id="PS50112"/>
    </source>
</evidence>
<dbReference type="PROSITE" id="PS50112">
    <property type="entry name" value="PAS"/>
    <property type="match status" value="1"/>
</dbReference>
<dbReference type="EMBL" id="FUWV01000006">
    <property type="protein sequence ID" value="SJZ62073.1"/>
    <property type="molecule type" value="Genomic_DNA"/>
</dbReference>
<dbReference type="InterPro" id="IPR002912">
    <property type="entry name" value="ACT_dom"/>
</dbReference>
<dbReference type="GO" id="GO:0006355">
    <property type="term" value="P:regulation of DNA-templated transcription"/>
    <property type="evidence" value="ECO:0007669"/>
    <property type="project" value="InterPro"/>
</dbReference>
<evidence type="ECO:0000256" key="6">
    <source>
        <dbReference type="ARBA" id="ARBA00029500"/>
    </source>
</evidence>
<accession>A0A1T4M524</accession>
<evidence type="ECO:0000259" key="9">
    <source>
        <dbReference type="PROSITE" id="PS51671"/>
    </source>
</evidence>
<keyword evidence="1" id="KW-0547">Nucleotide-binding</keyword>
<sequence length="522" mass="59949">MENKKIKFLVLENRIGIAKKIVDILTLKNINIIKMEINPPYISVELQGQQKFLDGFNNWIQEEIEEIKEIIEMDMLDFERRGKELEIIINSMNVGIIAVGRVGEILYYNSMAAELFSIIPEDVNKNIQNIVPNFIYDFINNQKNRNESIEFSQNIRGKEVNLVIDIKSIEDEKKKKIGALLVLREMEEVKKLMQSITRPSMNTFKEIIGESKIMKNTKKLAKSVATTKSNIMILGESGTGKELFARAIHLNSCRGEGPFVAVNCSAVPDALIESEFFGYEKGAFTGARNSGKQGLFELAKGGSIFLDEIGELPLHLQPKILRVIQEKKIRRIGGQKEIDIDVRIISATHRDLEKMIQEGTFREDLYYRLNVIPIHIPPLRERKEDIPIFVKYFINILGKDIGKENIQITQKALNKLINYDWPGNVRELQNVLERAIIFSKEKIDIENIMLQNKESQKLKKKGTNNKEGIHFPINLPEMIKNIEYEYIKKASEKFNSSREMARALGISHTTVINKQKQYGILL</sequence>
<dbReference type="SUPFAM" id="SSF52540">
    <property type="entry name" value="P-loop containing nucleoside triphosphate hydrolases"/>
    <property type="match status" value="1"/>
</dbReference>
<name>A0A1T4M524_9FIRM</name>
<dbReference type="InterPro" id="IPR058031">
    <property type="entry name" value="AAA_lid_NorR"/>
</dbReference>
<dbReference type="SUPFAM" id="SSF46689">
    <property type="entry name" value="Homeodomain-like"/>
    <property type="match status" value="1"/>
</dbReference>
<dbReference type="Gene3D" id="3.30.70.260">
    <property type="match status" value="1"/>
</dbReference>
<evidence type="ECO:0000259" key="7">
    <source>
        <dbReference type="PROSITE" id="PS50045"/>
    </source>
</evidence>
<feature type="domain" description="ACT" evidence="9">
    <location>
        <begin position="6"/>
        <end position="90"/>
    </location>
</feature>